<keyword evidence="3" id="KW-0808">Transferase</keyword>
<gene>
    <name evidence="3" type="ORF">WHI96_17730</name>
</gene>
<dbReference type="RefSeq" id="WP_349302417.1">
    <property type="nucleotide sequence ID" value="NZ_JBEDNP010000010.1"/>
</dbReference>
<keyword evidence="4" id="KW-1185">Reference proteome</keyword>
<feature type="domain" description="Acyltransferase 3" evidence="2">
    <location>
        <begin position="20"/>
        <end position="347"/>
    </location>
</feature>
<protein>
    <submittedName>
        <fullName evidence="3">Acyltransferase</fullName>
        <ecNumber evidence="3">2.3.-.-</ecNumber>
    </submittedName>
</protein>
<feature type="transmembrane region" description="Helical" evidence="1">
    <location>
        <begin position="330"/>
        <end position="351"/>
    </location>
</feature>
<comment type="caution">
    <text evidence="3">The sequence shown here is derived from an EMBL/GenBank/DDBJ whole genome shotgun (WGS) entry which is preliminary data.</text>
</comment>
<feature type="transmembrane region" description="Helical" evidence="1">
    <location>
        <begin position="204"/>
        <end position="221"/>
    </location>
</feature>
<sequence>MARRSSRLGPAVVEGRYVHIDALRAVAVMLVVVAHSGFGHIVPGGSGVTIFFAISGFIITNLQIRELERTGGFRIGSFYQRRLFKIAPPFVVVVLIPSLIYAMFVPLDLRVLLGQTFFFYNWQRVNGAGEFLPGSNVVWSLAIEEQFYIVFALLWCSMVAFRWRSAMMWTTTAGAVLLSLGWKFVLHFQGAEADRIYYGTDTRLDGIAIGVLAALAYGYWSDGGRRADGLRRFVSGAAALPIAAVVYLLTLVVRFDWFRDTIRYPMQAVATCLVILFGLLAVDGRFVGLLRAVSGYRAVQVVGLASYSIYLLHAPVIFVIREWMTGLSTYAVALVAIPAGTLSGVVLWRLIELPLDPLRKRIGRPKSGSAFSEVTGEVRRE</sequence>
<dbReference type="EMBL" id="JBEDNP010000010">
    <property type="protein sequence ID" value="MEQ3540656.1"/>
    <property type="molecule type" value="Genomic_DNA"/>
</dbReference>
<dbReference type="GO" id="GO:0016746">
    <property type="term" value="F:acyltransferase activity"/>
    <property type="evidence" value="ECO:0007669"/>
    <property type="project" value="UniProtKB-KW"/>
</dbReference>
<feature type="transmembrane region" description="Helical" evidence="1">
    <location>
        <begin position="233"/>
        <end position="252"/>
    </location>
</feature>
<feature type="transmembrane region" description="Helical" evidence="1">
    <location>
        <begin position="83"/>
        <end position="104"/>
    </location>
</feature>
<dbReference type="Pfam" id="PF01757">
    <property type="entry name" value="Acyl_transf_3"/>
    <property type="match status" value="1"/>
</dbReference>
<feature type="transmembrane region" description="Helical" evidence="1">
    <location>
        <begin position="166"/>
        <end position="184"/>
    </location>
</feature>
<name>A0ABV1JXG1_9PSEU</name>
<keyword evidence="3" id="KW-0012">Acyltransferase</keyword>
<dbReference type="PANTHER" id="PTHR23028">
    <property type="entry name" value="ACETYLTRANSFERASE"/>
    <property type="match status" value="1"/>
</dbReference>
<evidence type="ECO:0000313" key="4">
    <source>
        <dbReference type="Proteomes" id="UP001464923"/>
    </source>
</evidence>
<dbReference type="PANTHER" id="PTHR23028:SF53">
    <property type="entry name" value="ACYL_TRANSF_3 DOMAIN-CONTAINING PROTEIN"/>
    <property type="match status" value="1"/>
</dbReference>
<dbReference type="EC" id="2.3.-.-" evidence="3"/>
<keyword evidence="1" id="KW-1133">Transmembrane helix</keyword>
<feature type="transmembrane region" description="Helical" evidence="1">
    <location>
        <begin position="294"/>
        <end position="318"/>
    </location>
</feature>
<evidence type="ECO:0000313" key="3">
    <source>
        <dbReference type="EMBL" id="MEQ3540656.1"/>
    </source>
</evidence>
<evidence type="ECO:0000256" key="1">
    <source>
        <dbReference type="SAM" id="Phobius"/>
    </source>
</evidence>
<organism evidence="3 4">
    <name type="scientific">Pseudonocardia tropica</name>
    <dbReference type="NCBI Taxonomy" id="681289"/>
    <lineage>
        <taxon>Bacteria</taxon>
        <taxon>Bacillati</taxon>
        <taxon>Actinomycetota</taxon>
        <taxon>Actinomycetes</taxon>
        <taxon>Pseudonocardiales</taxon>
        <taxon>Pseudonocardiaceae</taxon>
        <taxon>Pseudonocardia</taxon>
    </lineage>
</organism>
<feature type="transmembrane region" description="Helical" evidence="1">
    <location>
        <begin position="264"/>
        <end position="282"/>
    </location>
</feature>
<evidence type="ECO:0000259" key="2">
    <source>
        <dbReference type="Pfam" id="PF01757"/>
    </source>
</evidence>
<dbReference type="InterPro" id="IPR050879">
    <property type="entry name" value="Acyltransferase_3"/>
</dbReference>
<proteinExistence type="predicted"/>
<keyword evidence="1" id="KW-0812">Transmembrane</keyword>
<accession>A0ABV1JXG1</accession>
<reference evidence="3 4" key="1">
    <citation type="submission" date="2024-03" db="EMBL/GenBank/DDBJ databases">
        <title>Draft genome sequence of Pseudonocardia tropica JCM 19149.</title>
        <authorList>
            <person name="Butdee W."/>
            <person name="Duangmal K."/>
        </authorList>
    </citation>
    <scope>NUCLEOTIDE SEQUENCE [LARGE SCALE GENOMIC DNA]</scope>
    <source>
        <strain evidence="3 4">JCM 19149</strain>
    </source>
</reference>
<dbReference type="InterPro" id="IPR002656">
    <property type="entry name" value="Acyl_transf_3_dom"/>
</dbReference>
<feature type="transmembrane region" description="Helical" evidence="1">
    <location>
        <begin position="44"/>
        <end position="62"/>
    </location>
</feature>
<dbReference type="Proteomes" id="UP001464923">
    <property type="component" value="Unassembled WGS sequence"/>
</dbReference>
<feature type="transmembrane region" description="Helical" evidence="1">
    <location>
        <begin position="137"/>
        <end position="159"/>
    </location>
</feature>
<keyword evidence="1" id="KW-0472">Membrane</keyword>